<accession>I0YJA8</accession>
<protein>
    <submittedName>
        <fullName evidence="2">Uncharacterized protein</fullName>
    </submittedName>
</protein>
<evidence type="ECO:0000313" key="3">
    <source>
        <dbReference type="Proteomes" id="UP000007264"/>
    </source>
</evidence>
<proteinExistence type="predicted"/>
<dbReference type="AlphaFoldDB" id="I0YJA8"/>
<dbReference type="RefSeq" id="XP_005643021.1">
    <property type="nucleotide sequence ID" value="XM_005642964.1"/>
</dbReference>
<dbReference type="Proteomes" id="UP000007264">
    <property type="component" value="Unassembled WGS sequence"/>
</dbReference>
<reference evidence="2 3" key="1">
    <citation type="journal article" date="2012" name="Genome Biol.">
        <title>The genome of the polar eukaryotic microalga coccomyxa subellipsoidea reveals traits of cold adaptation.</title>
        <authorList>
            <person name="Blanc G."/>
            <person name="Agarkova I."/>
            <person name="Grimwood J."/>
            <person name="Kuo A."/>
            <person name="Brueggeman A."/>
            <person name="Dunigan D."/>
            <person name="Gurnon J."/>
            <person name="Ladunga I."/>
            <person name="Lindquist E."/>
            <person name="Lucas S."/>
            <person name="Pangilinan J."/>
            <person name="Proschold T."/>
            <person name="Salamov A."/>
            <person name="Schmutz J."/>
            <person name="Weeks D."/>
            <person name="Yamada T."/>
            <person name="Claverie J.M."/>
            <person name="Grigoriev I."/>
            <person name="Van Etten J."/>
            <person name="Lomsadze A."/>
            <person name="Borodovsky M."/>
        </authorList>
    </citation>
    <scope>NUCLEOTIDE SEQUENCE [LARGE SCALE GENOMIC DNA]</scope>
    <source>
        <strain evidence="2 3">C-169</strain>
    </source>
</reference>
<name>I0YJA8_COCSC</name>
<keyword evidence="3" id="KW-1185">Reference proteome</keyword>
<evidence type="ECO:0000256" key="1">
    <source>
        <dbReference type="SAM" id="MobiDB-lite"/>
    </source>
</evidence>
<evidence type="ECO:0000313" key="2">
    <source>
        <dbReference type="EMBL" id="EIE18477.1"/>
    </source>
</evidence>
<comment type="caution">
    <text evidence="2">The sequence shown here is derived from an EMBL/GenBank/DDBJ whole genome shotgun (WGS) entry which is preliminary data.</text>
</comment>
<sequence>MAARNSQDIKLFKLFYVLKATQGAPKYAQRAFPDSHTPTFEDPAKKESAWRDMQQRI</sequence>
<feature type="region of interest" description="Disordered" evidence="1">
    <location>
        <begin position="30"/>
        <end position="57"/>
    </location>
</feature>
<feature type="compositionally biased region" description="Basic and acidic residues" evidence="1">
    <location>
        <begin position="42"/>
        <end position="57"/>
    </location>
</feature>
<organism evidence="2 3">
    <name type="scientific">Coccomyxa subellipsoidea (strain C-169)</name>
    <name type="common">Green microalga</name>
    <dbReference type="NCBI Taxonomy" id="574566"/>
    <lineage>
        <taxon>Eukaryota</taxon>
        <taxon>Viridiplantae</taxon>
        <taxon>Chlorophyta</taxon>
        <taxon>core chlorophytes</taxon>
        <taxon>Trebouxiophyceae</taxon>
        <taxon>Trebouxiophyceae incertae sedis</taxon>
        <taxon>Coccomyxaceae</taxon>
        <taxon>Coccomyxa</taxon>
        <taxon>Coccomyxa subellipsoidea</taxon>
    </lineage>
</organism>
<dbReference type="EMBL" id="AGSI01000023">
    <property type="protein sequence ID" value="EIE18477.1"/>
    <property type="molecule type" value="Genomic_DNA"/>
</dbReference>
<gene>
    <name evidence="2" type="ORF">COCSUDRAFT_34500</name>
</gene>
<dbReference type="GeneID" id="17036534"/>
<dbReference type="KEGG" id="csl:COCSUDRAFT_34500"/>